<dbReference type="EMBL" id="AMGY01000001">
    <property type="protein sequence ID" value="EXJ92087.1"/>
    <property type="molecule type" value="Genomic_DNA"/>
</dbReference>
<evidence type="ECO:0000313" key="2">
    <source>
        <dbReference type="Proteomes" id="UP000019478"/>
    </source>
</evidence>
<gene>
    <name evidence="1" type="ORF">A1O3_00637</name>
</gene>
<accession>W9YGR2</accession>
<dbReference type="RefSeq" id="XP_007728977.1">
    <property type="nucleotide sequence ID" value="XM_007730787.1"/>
</dbReference>
<reference evidence="1 2" key="1">
    <citation type="submission" date="2013-03" db="EMBL/GenBank/DDBJ databases">
        <title>The Genome Sequence of Capronia epimyces CBS 606.96.</title>
        <authorList>
            <consortium name="The Broad Institute Genomics Platform"/>
            <person name="Cuomo C."/>
            <person name="de Hoog S."/>
            <person name="Gorbushina A."/>
            <person name="Walker B."/>
            <person name="Young S.K."/>
            <person name="Zeng Q."/>
            <person name="Gargeya S."/>
            <person name="Fitzgerald M."/>
            <person name="Haas B."/>
            <person name="Abouelleil A."/>
            <person name="Allen A.W."/>
            <person name="Alvarado L."/>
            <person name="Arachchi H.M."/>
            <person name="Berlin A.M."/>
            <person name="Chapman S.B."/>
            <person name="Gainer-Dewar J."/>
            <person name="Goldberg J."/>
            <person name="Griggs A."/>
            <person name="Gujja S."/>
            <person name="Hansen M."/>
            <person name="Howarth C."/>
            <person name="Imamovic A."/>
            <person name="Ireland A."/>
            <person name="Larimer J."/>
            <person name="McCowan C."/>
            <person name="Murphy C."/>
            <person name="Pearson M."/>
            <person name="Poon T.W."/>
            <person name="Priest M."/>
            <person name="Roberts A."/>
            <person name="Saif S."/>
            <person name="Shea T."/>
            <person name="Sisk P."/>
            <person name="Sykes S."/>
            <person name="Wortman J."/>
            <person name="Nusbaum C."/>
            <person name="Birren B."/>
        </authorList>
    </citation>
    <scope>NUCLEOTIDE SEQUENCE [LARGE SCALE GENOMIC DNA]</scope>
    <source>
        <strain evidence="1 2">CBS 606.96</strain>
    </source>
</reference>
<dbReference type="HOGENOM" id="CLU_2739783_0_0_1"/>
<dbReference type="AlphaFoldDB" id="W9YGR2"/>
<proteinExistence type="predicted"/>
<dbReference type="GeneID" id="19164777"/>
<sequence length="71" mass="7872">MASVMDLFAGYPSKHKLSLWTDDTLFQDPLTIAQGCKQYEAQLYGVVATMSQVMQEQAEIVAVGNPIELHL</sequence>
<organism evidence="1 2">
    <name type="scientific">Capronia epimyces CBS 606.96</name>
    <dbReference type="NCBI Taxonomy" id="1182542"/>
    <lineage>
        <taxon>Eukaryota</taxon>
        <taxon>Fungi</taxon>
        <taxon>Dikarya</taxon>
        <taxon>Ascomycota</taxon>
        <taxon>Pezizomycotina</taxon>
        <taxon>Eurotiomycetes</taxon>
        <taxon>Chaetothyriomycetidae</taxon>
        <taxon>Chaetothyriales</taxon>
        <taxon>Herpotrichiellaceae</taxon>
        <taxon>Capronia</taxon>
    </lineage>
</organism>
<keyword evidence="2" id="KW-1185">Reference proteome</keyword>
<dbReference type="PANTHER" id="PTHR34213">
    <property type="entry name" value="NUCLEAR TRANSPORT FACTOR 2 (NTF2) FAMILY PROTEIN"/>
    <property type="match status" value="1"/>
</dbReference>
<dbReference type="Proteomes" id="UP000019478">
    <property type="component" value="Unassembled WGS sequence"/>
</dbReference>
<comment type="caution">
    <text evidence="1">The sequence shown here is derived from an EMBL/GenBank/DDBJ whole genome shotgun (WGS) entry which is preliminary data.</text>
</comment>
<dbReference type="OrthoDB" id="2400485at2759"/>
<name>W9YGR2_9EURO</name>
<protein>
    <submittedName>
        <fullName evidence="1">Uncharacterized protein</fullName>
    </submittedName>
</protein>
<dbReference type="PANTHER" id="PTHR34213:SF2">
    <property type="entry name" value="NUCLEAR TRANSPORT FACTOR 2 (NTF2) FAMILY PROTEIN"/>
    <property type="match status" value="1"/>
</dbReference>
<evidence type="ECO:0000313" key="1">
    <source>
        <dbReference type="EMBL" id="EXJ92087.1"/>
    </source>
</evidence>